<evidence type="ECO:0000313" key="2">
    <source>
        <dbReference type="Proteomes" id="UP000031443"/>
    </source>
</evidence>
<name>M7BR42_CHEMY</name>
<dbReference type="EMBL" id="KB514175">
    <property type="protein sequence ID" value="EMP40351.1"/>
    <property type="molecule type" value="Genomic_DNA"/>
</dbReference>
<reference evidence="2" key="1">
    <citation type="journal article" date="2013" name="Nat. Genet.">
        <title>The draft genomes of soft-shell turtle and green sea turtle yield insights into the development and evolution of the turtle-specific body plan.</title>
        <authorList>
            <person name="Wang Z."/>
            <person name="Pascual-Anaya J."/>
            <person name="Zadissa A."/>
            <person name="Li W."/>
            <person name="Niimura Y."/>
            <person name="Huang Z."/>
            <person name="Li C."/>
            <person name="White S."/>
            <person name="Xiong Z."/>
            <person name="Fang D."/>
            <person name="Wang B."/>
            <person name="Ming Y."/>
            <person name="Chen Y."/>
            <person name="Zheng Y."/>
            <person name="Kuraku S."/>
            <person name="Pignatelli M."/>
            <person name="Herrero J."/>
            <person name="Beal K."/>
            <person name="Nozawa M."/>
            <person name="Li Q."/>
            <person name="Wang J."/>
            <person name="Zhang H."/>
            <person name="Yu L."/>
            <person name="Shigenobu S."/>
            <person name="Wang J."/>
            <person name="Liu J."/>
            <person name="Flicek P."/>
            <person name="Searle S."/>
            <person name="Wang J."/>
            <person name="Kuratani S."/>
            <person name="Yin Y."/>
            <person name="Aken B."/>
            <person name="Zhang G."/>
            <person name="Irie N."/>
        </authorList>
    </citation>
    <scope>NUCLEOTIDE SEQUENCE [LARGE SCALE GENOMIC DNA]</scope>
</reference>
<gene>
    <name evidence="1" type="ORF">UY3_02514</name>
</gene>
<dbReference type="AlphaFoldDB" id="M7BR42"/>
<keyword evidence="2" id="KW-1185">Reference proteome</keyword>
<protein>
    <submittedName>
        <fullName evidence="1">Uncharacterized protein</fullName>
    </submittedName>
</protein>
<organism evidence="1 2">
    <name type="scientific">Chelonia mydas</name>
    <name type="common">Green sea-turtle</name>
    <name type="synonym">Chelonia agassizi</name>
    <dbReference type="NCBI Taxonomy" id="8469"/>
    <lineage>
        <taxon>Eukaryota</taxon>
        <taxon>Metazoa</taxon>
        <taxon>Chordata</taxon>
        <taxon>Craniata</taxon>
        <taxon>Vertebrata</taxon>
        <taxon>Euteleostomi</taxon>
        <taxon>Archelosauria</taxon>
        <taxon>Testudinata</taxon>
        <taxon>Testudines</taxon>
        <taxon>Cryptodira</taxon>
        <taxon>Durocryptodira</taxon>
        <taxon>Americhelydia</taxon>
        <taxon>Chelonioidea</taxon>
        <taxon>Cheloniidae</taxon>
        <taxon>Chelonia</taxon>
    </lineage>
</organism>
<proteinExistence type="predicted"/>
<accession>M7BR42</accession>
<dbReference type="Proteomes" id="UP000031443">
    <property type="component" value="Unassembled WGS sequence"/>
</dbReference>
<sequence>MPGCGSGKTGHFLWREDWYFTSTTNQFLIKDPSARLPSFNLPHHQWALLNRFRTRQGLCAANQPHWGLRVNPSCSTDQTIRHIVEEHALTKFSSGLRKLHLATKNATAWLGEYANA</sequence>
<evidence type="ECO:0000313" key="1">
    <source>
        <dbReference type="EMBL" id="EMP40351.1"/>
    </source>
</evidence>